<reference evidence="1" key="1">
    <citation type="submission" date="2021-04" db="EMBL/GenBank/DDBJ databases">
        <title>The genome sequence of Ideonella sp. 4Y11.</title>
        <authorList>
            <person name="Liu Y."/>
        </authorList>
    </citation>
    <scope>NUCLEOTIDE SEQUENCE</scope>
    <source>
        <strain evidence="1">4Y11</strain>
    </source>
</reference>
<comment type="caution">
    <text evidence="1">The sequence shown here is derived from an EMBL/GenBank/DDBJ whole genome shotgun (WGS) entry which is preliminary data.</text>
</comment>
<accession>A0A940YZ11</accession>
<gene>
    <name evidence="1" type="ORF">KAK06_22630</name>
</gene>
<dbReference type="AlphaFoldDB" id="A0A940YZ11"/>
<dbReference type="Proteomes" id="UP000678374">
    <property type="component" value="Unassembled WGS sequence"/>
</dbReference>
<proteinExistence type="predicted"/>
<dbReference type="EMBL" id="JAGQDE010000038">
    <property type="protein sequence ID" value="MBQ0961750.1"/>
    <property type="molecule type" value="Genomic_DNA"/>
</dbReference>
<protein>
    <submittedName>
        <fullName evidence="1">Conjugal transfer protein TraH</fullName>
    </submittedName>
</protein>
<evidence type="ECO:0000313" key="1">
    <source>
        <dbReference type="EMBL" id="MBQ0961750.1"/>
    </source>
</evidence>
<sequence length="503" mass="54921">MHDRNHTMLSQANAARARSGVTCRRTCIAVALIWSLEFSGVARAADLNAQMQQMFNDMGAMANVSGPGAFRSQAQNIYTGGELQMRAPTRNYQLWSVTLPSINAGCGGIDAYLGSFSHINSAQFKAMLQQIGANTVGLLFKAALKSINPLIEGTLGDLEKTIAQFNNFSRNSCQMSNSLVNGMSGVFDINSYSACVAMAKAYYGEDEPAAQARCKDSAPAVNTDVKGSSDPDVKQLAQRDMNLVWEALSQSSFTKDEKEAFMNIAGSVLLYKAANNGGSPIPPRPVSPPIDNLTVLLNGNAPGNSADTVMVKGWWSCPDTDCMSPAAVDKELTPFPTYVRQTLEGLRDALSEKKTPTAEQIRFVNMTTVPVYKMLTVGFVADSAHRDSYLSDLLIHRYAKVIAYDYAYTFLSRGLRDVRVYLSAARLQSAVEEEQAKDLRGRIDAMLLAIDGERKTALERVPAMNAVVEDIQHIERQMRLNLPSTVRNMIDFSNLMTGKGTRG</sequence>
<dbReference type="RefSeq" id="WP_210804437.1">
    <property type="nucleotide sequence ID" value="NZ_JAGQDE010000038.1"/>
</dbReference>
<name>A0A940YZ11_9BURK</name>
<dbReference type="InterPro" id="IPR010927">
    <property type="entry name" value="T4SS_TraH"/>
</dbReference>
<organism evidence="1 2">
    <name type="scientific">Ideonella aquatica</name>
    <dbReference type="NCBI Taxonomy" id="2824119"/>
    <lineage>
        <taxon>Bacteria</taxon>
        <taxon>Pseudomonadati</taxon>
        <taxon>Pseudomonadota</taxon>
        <taxon>Betaproteobacteria</taxon>
        <taxon>Burkholderiales</taxon>
        <taxon>Sphaerotilaceae</taxon>
        <taxon>Ideonella</taxon>
    </lineage>
</organism>
<dbReference type="Pfam" id="PF06122">
    <property type="entry name" value="TraH"/>
    <property type="match status" value="1"/>
</dbReference>
<keyword evidence="2" id="KW-1185">Reference proteome</keyword>
<evidence type="ECO:0000313" key="2">
    <source>
        <dbReference type="Proteomes" id="UP000678374"/>
    </source>
</evidence>